<feature type="region of interest" description="Disordered" evidence="1">
    <location>
        <begin position="15"/>
        <end position="125"/>
    </location>
</feature>
<dbReference type="Proteomes" id="UP001497482">
    <property type="component" value="Chromosome 10"/>
</dbReference>
<dbReference type="AlphaFoldDB" id="A0AAV2J683"/>
<sequence length="276" mass="30652">MPYLTIYCKMFKRLQNMRSPRKRQGSVPQRGKAKKSLFDSDNTDADGTTHSFDSDCTIPLESHDDLSDDNQSAKCFSPERSSTPCSSKPVASKPKPRNDDKLIKSNISSVMPSTSGSSSSLVKSNDNAEVDSLKVQARHYKTLSAMYKKKKSNPNQSDVAQVLNLEFKARRAFIDSNVTPVPPKKMANASESLIHILKSEEDPALYLTKRPLFTPLLLFDGTTCIIAVGNEPICTLPKEDISEAMLVIMAYYYTLHLTYPKCVATVLSVIQTELNC</sequence>
<feature type="compositionally biased region" description="Low complexity" evidence="1">
    <location>
        <begin position="108"/>
        <end position="124"/>
    </location>
</feature>
<keyword evidence="3" id="KW-1185">Reference proteome</keyword>
<name>A0AAV2J683_KNICA</name>
<protein>
    <submittedName>
        <fullName evidence="2">Uncharacterized protein</fullName>
    </submittedName>
</protein>
<evidence type="ECO:0000313" key="3">
    <source>
        <dbReference type="Proteomes" id="UP001497482"/>
    </source>
</evidence>
<proteinExistence type="predicted"/>
<evidence type="ECO:0000313" key="2">
    <source>
        <dbReference type="EMBL" id="CAL1571748.1"/>
    </source>
</evidence>
<evidence type="ECO:0000256" key="1">
    <source>
        <dbReference type="SAM" id="MobiDB-lite"/>
    </source>
</evidence>
<reference evidence="2 3" key="1">
    <citation type="submission" date="2024-04" db="EMBL/GenBank/DDBJ databases">
        <authorList>
            <person name="Waldvogel A.-M."/>
            <person name="Schoenle A."/>
        </authorList>
    </citation>
    <scope>NUCLEOTIDE SEQUENCE [LARGE SCALE GENOMIC DNA]</scope>
</reference>
<gene>
    <name evidence="2" type="ORF">KC01_LOCUS3840</name>
</gene>
<dbReference type="EMBL" id="OZ035832">
    <property type="protein sequence ID" value="CAL1571748.1"/>
    <property type="molecule type" value="Genomic_DNA"/>
</dbReference>
<organism evidence="2 3">
    <name type="scientific">Knipowitschia caucasica</name>
    <name type="common">Caucasian dwarf goby</name>
    <name type="synonym">Pomatoschistus caucasicus</name>
    <dbReference type="NCBI Taxonomy" id="637954"/>
    <lineage>
        <taxon>Eukaryota</taxon>
        <taxon>Metazoa</taxon>
        <taxon>Chordata</taxon>
        <taxon>Craniata</taxon>
        <taxon>Vertebrata</taxon>
        <taxon>Euteleostomi</taxon>
        <taxon>Actinopterygii</taxon>
        <taxon>Neopterygii</taxon>
        <taxon>Teleostei</taxon>
        <taxon>Neoteleostei</taxon>
        <taxon>Acanthomorphata</taxon>
        <taxon>Gobiaria</taxon>
        <taxon>Gobiiformes</taxon>
        <taxon>Gobioidei</taxon>
        <taxon>Gobiidae</taxon>
        <taxon>Gobiinae</taxon>
        <taxon>Knipowitschia</taxon>
    </lineage>
</organism>
<accession>A0AAV2J683</accession>
<feature type="compositionally biased region" description="Polar residues" evidence="1">
    <location>
        <begin position="69"/>
        <end position="86"/>
    </location>
</feature>